<gene>
    <name evidence="3" type="ORF">CB5_LOCUS17445</name>
</gene>
<accession>A0A6V7PTP0</accession>
<feature type="region of interest" description="Disordered" evidence="1">
    <location>
        <begin position="39"/>
        <end position="147"/>
    </location>
</feature>
<evidence type="ECO:0000256" key="2">
    <source>
        <dbReference type="SAM" id="SignalP"/>
    </source>
</evidence>
<organism evidence="3">
    <name type="scientific">Ananas comosus var. bracteatus</name>
    <name type="common">red pineapple</name>
    <dbReference type="NCBI Taxonomy" id="296719"/>
    <lineage>
        <taxon>Eukaryota</taxon>
        <taxon>Viridiplantae</taxon>
        <taxon>Streptophyta</taxon>
        <taxon>Embryophyta</taxon>
        <taxon>Tracheophyta</taxon>
        <taxon>Spermatophyta</taxon>
        <taxon>Magnoliopsida</taxon>
        <taxon>Liliopsida</taxon>
        <taxon>Poales</taxon>
        <taxon>Bromeliaceae</taxon>
        <taxon>Bromelioideae</taxon>
        <taxon>Ananas</taxon>
    </lineage>
</organism>
<keyword evidence="2" id="KW-0732">Signal</keyword>
<feature type="compositionally biased region" description="Low complexity" evidence="1">
    <location>
        <begin position="91"/>
        <end position="101"/>
    </location>
</feature>
<feature type="compositionally biased region" description="Basic and acidic residues" evidence="1">
    <location>
        <begin position="114"/>
        <end position="147"/>
    </location>
</feature>
<reference evidence="3" key="1">
    <citation type="submission" date="2020-07" db="EMBL/GenBank/DDBJ databases">
        <authorList>
            <person name="Lin J."/>
        </authorList>
    </citation>
    <scope>NUCLEOTIDE SEQUENCE</scope>
</reference>
<feature type="chain" id="PRO_5027810478" evidence="2">
    <location>
        <begin position="22"/>
        <end position="147"/>
    </location>
</feature>
<feature type="compositionally biased region" description="Polar residues" evidence="1">
    <location>
        <begin position="102"/>
        <end position="112"/>
    </location>
</feature>
<sequence length="147" mass="16248">MKIKLLSFFLILGSLLRTCLNCNAGLKIHRVDGDSTVKKMNISRRKPNSPATKSFEESPPKQINSLLTTKHGGMNVSIDEPNENLRKIKSSNDGSSLNQSSVTKSQRSNIDTSFAEKDNKMKDTSKGSTKKDKPSSDTGERVYKDQA</sequence>
<name>A0A6V7PTP0_ANACO</name>
<proteinExistence type="predicted"/>
<dbReference type="AlphaFoldDB" id="A0A6V7PTP0"/>
<evidence type="ECO:0000313" key="3">
    <source>
        <dbReference type="EMBL" id="CAD1834234.1"/>
    </source>
</evidence>
<protein>
    <submittedName>
        <fullName evidence="3">Uncharacterized protein</fullName>
    </submittedName>
</protein>
<dbReference type="EMBL" id="LR862152">
    <property type="protein sequence ID" value="CAD1834234.1"/>
    <property type="molecule type" value="Genomic_DNA"/>
</dbReference>
<evidence type="ECO:0000256" key="1">
    <source>
        <dbReference type="SAM" id="MobiDB-lite"/>
    </source>
</evidence>
<feature type="signal peptide" evidence="2">
    <location>
        <begin position="1"/>
        <end position="21"/>
    </location>
</feature>